<sequence>MAVGIPLMAEEGGSWETHGGACQTRGRRRRPVRRVCRDVHGGPTVSGDPSGGARDAWDRLRWLARPDLDGVEGIESPLALWRVRENAAESAMCGGFKRGTRRSQPCAAGSSAARDVVGHVRRVRARLAAESAMCGEFERGSRRRLELYVFLVSESCPEVGPGLLGVL</sequence>
<reference evidence="2" key="2">
    <citation type="submission" date="2023-04" db="EMBL/GenBank/DDBJ databases">
        <authorList>
            <person name="Bruccoleri R.E."/>
            <person name="Oakeley E.J."/>
            <person name="Faust A.-M."/>
            <person name="Dessus-Babus S."/>
            <person name="Altorfer M."/>
            <person name="Burckhardt D."/>
            <person name="Oertli M."/>
            <person name="Naumann U."/>
            <person name="Petersen F."/>
            <person name="Wong J."/>
        </authorList>
    </citation>
    <scope>NUCLEOTIDE SEQUENCE</scope>
    <source>
        <strain evidence="2">GSM-AAB239-AS_SAM_17_03QT</strain>
        <tissue evidence="2">Leaf</tissue>
    </source>
</reference>
<dbReference type="AlphaFoldDB" id="A0AAX6I8N2"/>
<feature type="region of interest" description="Disordered" evidence="1">
    <location>
        <begin position="8"/>
        <end position="27"/>
    </location>
</feature>
<dbReference type="Proteomes" id="UP001140949">
    <property type="component" value="Unassembled WGS sequence"/>
</dbReference>
<dbReference type="EMBL" id="JANAVB010003400">
    <property type="protein sequence ID" value="KAJ6849582.1"/>
    <property type="molecule type" value="Genomic_DNA"/>
</dbReference>
<evidence type="ECO:0000256" key="1">
    <source>
        <dbReference type="SAM" id="MobiDB-lite"/>
    </source>
</evidence>
<proteinExistence type="predicted"/>
<evidence type="ECO:0000313" key="2">
    <source>
        <dbReference type="EMBL" id="KAJ6849582.1"/>
    </source>
</evidence>
<comment type="caution">
    <text evidence="2">The sequence shown here is derived from an EMBL/GenBank/DDBJ whole genome shotgun (WGS) entry which is preliminary data.</text>
</comment>
<keyword evidence="3" id="KW-1185">Reference proteome</keyword>
<organism evidence="2 3">
    <name type="scientific">Iris pallida</name>
    <name type="common">Sweet iris</name>
    <dbReference type="NCBI Taxonomy" id="29817"/>
    <lineage>
        <taxon>Eukaryota</taxon>
        <taxon>Viridiplantae</taxon>
        <taxon>Streptophyta</taxon>
        <taxon>Embryophyta</taxon>
        <taxon>Tracheophyta</taxon>
        <taxon>Spermatophyta</taxon>
        <taxon>Magnoliopsida</taxon>
        <taxon>Liliopsida</taxon>
        <taxon>Asparagales</taxon>
        <taxon>Iridaceae</taxon>
        <taxon>Iridoideae</taxon>
        <taxon>Irideae</taxon>
        <taxon>Iris</taxon>
    </lineage>
</organism>
<protein>
    <submittedName>
        <fullName evidence="2">Pollen-specific leucine-rich repeat extensin-like protein 3</fullName>
    </submittedName>
</protein>
<evidence type="ECO:0000313" key="3">
    <source>
        <dbReference type="Proteomes" id="UP001140949"/>
    </source>
</evidence>
<name>A0AAX6I8N2_IRIPA</name>
<reference evidence="2" key="1">
    <citation type="journal article" date="2023" name="GigaByte">
        <title>Genome assembly of the bearded iris, Iris pallida Lam.</title>
        <authorList>
            <person name="Bruccoleri R.E."/>
            <person name="Oakeley E.J."/>
            <person name="Faust A.M.E."/>
            <person name="Altorfer M."/>
            <person name="Dessus-Babus S."/>
            <person name="Burckhardt D."/>
            <person name="Oertli M."/>
            <person name="Naumann U."/>
            <person name="Petersen F."/>
            <person name="Wong J."/>
        </authorList>
    </citation>
    <scope>NUCLEOTIDE SEQUENCE</scope>
    <source>
        <strain evidence="2">GSM-AAB239-AS_SAM_17_03QT</strain>
    </source>
</reference>
<accession>A0AAX6I8N2</accession>
<gene>
    <name evidence="2" type="ORF">M6B38_267710</name>
</gene>